<gene>
    <name evidence="1" type="ORF">F0254_06260</name>
</gene>
<accession>A0A7Y4EWL7</accession>
<dbReference type="EMBL" id="VTYF01000002">
    <property type="protein sequence ID" value="NOI08472.1"/>
    <property type="molecule type" value="Genomic_DNA"/>
</dbReference>
<dbReference type="AlphaFoldDB" id="A0A7Y4EWL7"/>
<comment type="caution">
    <text evidence="1">The sequence shown here is derived from an EMBL/GenBank/DDBJ whole genome shotgun (WGS) entry which is preliminary data.</text>
</comment>
<sequence length="73" mass="8043">MRLSRGRVFFFAVSSVFSPKNQKSQQLVPAGKVFGLLGFLILFLVTHRCHGAPIGFPGKKTQHRALCAQEIGD</sequence>
<dbReference type="Proteomes" id="UP000532247">
    <property type="component" value="Unassembled WGS sequence"/>
</dbReference>
<protein>
    <submittedName>
        <fullName evidence="1">Uncharacterized protein</fullName>
    </submittedName>
</protein>
<evidence type="ECO:0000313" key="1">
    <source>
        <dbReference type="EMBL" id="NOI08472.1"/>
    </source>
</evidence>
<reference evidence="1 2" key="1">
    <citation type="submission" date="2019-09" db="EMBL/GenBank/DDBJ databases">
        <title>Draft genome sequencing and comparative genomics of hatchery-associated Vibrios.</title>
        <authorList>
            <person name="Kehlet-Delgado H."/>
            <person name="Mueller R.S."/>
        </authorList>
    </citation>
    <scope>NUCLEOTIDE SEQUENCE [LARGE SCALE GENOMIC DNA]</scope>
    <source>
        <strain evidence="1 2">081416A</strain>
    </source>
</reference>
<name>A0A7Y4EWL7_VIBAL</name>
<organism evidence="1 2">
    <name type="scientific">Vibrio alginolyticus</name>
    <dbReference type="NCBI Taxonomy" id="663"/>
    <lineage>
        <taxon>Bacteria</taxon>
        <taxon>Pseudomonadati</taxon>
        <taxon>Pseudomonadota</taxon>
        <taxon>Gammaproteobacteria</taxon>
        <taxon>Vibrionales</taxon>
        <taxon>Vibrionaceae</taxon>
        <taxon>Vibrio</taxon>
    </lineage>
</organism>
<proteinExistence type="predicted"/>
<evidence type="ECO:0000313" key="2">
    <source>
        <dbReference type="Proteomes" id="UP000532247"/>
    </source>
</evidence>